<dbReference type="STRING" id="1227497.C491_07311"/>
<evidence type="ECO:0000313" key="2">
    <source>
        <dbReference type="EMBL" id="ELY59130.1"/>
    </source>
</evidence>
<evidence type="ECO:0000259" key="1">
    <source>
        <dbReference type="Pfam" id="PF24035"/>
    </source>
</evidence>
<protein>
    <recommendedName>
        <fullName evidence="1">DUF7344 domain-containing protein</fullName>
    </recommendedName>
</protein>
<feature type="domain" description="DUF7344" evidence="1">
    <location>
        <begin position="26"/>
        <end position="102"/>
    </location>
</feature>
<dbReference type="AlphaFoldDB" id="L9XBM0"/>
<comment type="caution">
    <text evidence="2">The sequence shown here is derived from an EMBL/GenBank/DDBJ whole genome shotgun (WGS) entry which is preliminary data.</text>
</comment>
<dbReference type="Proteomes" id="UP000011688">
    <property type="component" value="Unassembled WGS sequence"/>
</dbReference>
<accession>L9XBM0</accession>
<dbReference type="EMBL" id="AOIB01000016">
    <property type="protein sequence ID" value="ELY59130.1"/>
    <property type="molecule type" value="Genomic_DNA"/>
</dbReference>
<reference evidence="2 3" key="1">
    <citation type="journal article" date="2014" name="PLoS Genet.">
        <title>Phylogenetically driven sequencing of extremely halophilic archaea reveals strategies for static and dynamic osmo-response.</title>
        <authorList>
            <person name="Becker E.A."/>
            <person name="Seitzer P.M."/>
            <person name="Tritt A."/>
            <person name="Larsen D."/>
            <person name="Krusor M."/>
            <person name="Yao A.I."/>
            <person name="Wu D."/>
            <person name="Madern D."/>
            <person name="Eisen J.A."/>
            <person name="Darling A.E."/>
            <person name="Facciotti M.T."/>
        </authorList>
    </citation>
    <scope>NUCLEOTIDE SEQUENCE [LARGE SCALE GENOMIC DNA]</scope>
    <source>
        <strain evidence="2 3">DSM 10524</strain>
    </source>
</reference>
<organism evidence="2 3">
    <name type="scientific">Natronococcus amylolyticus DSM 10524</name>
    <dbReference type="NCBI Taxonomy" id="1227497"/>
    <lineage>
        <taxon>Archaea</taxon>
        <taxon>Methanobacteriati</taxon>
        <taxon>Methanobacteriota</taxon>
        <taxon>Stenosarchaea group</taxon>
        <taxon>Halobacteria</taxon>
        <taxon>Halobacteriales</taxon>
        <taxon>Natrialbaceae</taxon>
        <taxon>Natronococcus</taxon>
    </lineage>
</organism>
<evidence type="ECO:0000313" key="3">
    <source>
        <dbReference type="Proteomes" id="UP000011688"/>
    </source>
</evidence>
<gene>
    <name evidence="2" type="ORF">C491_07311</name>
</gene>
<dbReference type="InterPro" id="IPR055768">
    <property type="entry name" value="DUF7344"/>
</dbReference>
<proteinExistence type="predicted"/>
<sequence>MKDRLEDLSALADAVSEHDVDELLGLLSAREVRITLAYLYDHPNATVDELAAAITGAAAAESGRIGGESEYERAHVYLHHSVLPRLQDHGLIEFDPVDGTVEEVDVPPAVYDFLGVGE</sequence>
<dbReference type="OrthoDB" id="247722at2157"/>
<dbReference type="RefSeq" id="WP_005554881.1">
    <property type="nucleotide sequence ID" value="NZ_AOIB01000016.1"/>
</dbReference>
<dbReference type="Pfam" id="PF24035">
    <property type="entry name" value="DUF7344"/>
    <property type="match status" value="1"/>
</dbReference>
<keyword evidence="3" id="KW-1185">Reference proteome</keyword>
<dbReference type="eggNOG" id="arCOG03828">
    <property type="taxonomic scope" value="Archaea"/>
</dbReference>
<name>L9XBM0_9EURY</name>